<evidence type="ECO:0000313" key="3">
    <source>
        <dbReference type="Proteomes" id="UP001153365"/>
    </source>
</evidence>
<sequence length="457" mass="50210">MGAVGAADKFVPLVPARASCFESRPSIESELSYAISDSLNQSSILENHARSRRVRFGTSFTPSDEESPCSKSSLLPPRSLTLPILAPRRTIFSRCRLIGFTPLNEVSEVGSPPDVSAQFLGPKQVKAKEVAPCALLYKREDVFVSNEMKTENLFSHCNSHYENMRFEDESSSPKEVVHAPSSNSLSDTFHSQNLKQSEGPRPTNSGGTSNDDDEVFTTFNPVDMVQEAISQLFVGDGLTTKPQFESTLTFYGDQFNDSLEDGRTLARLSQAEFVNAESTSDVYDLTEKTNPMVSENSCSSAIQSSLWEVSTLASTRATSPVSSLYSNISTSCHSAKLTTAQLNHPDFQSNLSNRTKLGITNSWTRSHRGLRSRRSQSSTLGVFRPFTKLSEISALRPQNVCHAYECSDQSDDHGSLADDEGEKDSCHSHALESDDEQGWLTAVSCSKISSCDDSYHR</sequence>
<accession>A0AAV0BT66</accession>
<proteinExistence type="predicted"/>
<feature type="region of interest" description="Disordered" evidence="1">
    <location>
        <begin position="165"/>
        <end position="216"/>
    </location>
</feature>
<organism evidence="2 3">
    <name type="scientific">Phakopsora pachyrhizi</name>
    <name type="common">Asian soybean rust disease fungus</name>
    <dbReference type="NCBI Taxonomy" id="170000"/>
    <lineage>
        <taxon>Eukaryota</taxon>
        <taxon>Fungi</taxon>
        <taxon>Dikarya</taxon>
        <taxon>Basidiomycota</taxon>
        <taxon>Pucciniomycotina</taxon>
        <taxon>Pucciniomycetes</taxon>
        <taxon>Pucciniales</taxon>
        <taxon>Phakopsoraceae</taxon>
        <taxon>Phakopsora</taxon>
    </lineage>
</organism>
<feature type="compositionally biased region" description="Basic and acidic residues" evidence="1">
    <location>
        <begin position="165"/>
        <end position="177"/>
    </location>
</feature>
<reference evidence="2" key="1">
    <citation type="submission" date="2022-06" db="EMBL/GenBank/DDBJ databases">
        <authorList>
            <consortium name="SYNGENTA / RWTH Aachen University"/>
        </authorList>
    </citation>
    <scope>NUCLEOTIDE SEQUENCE</scope>
</reference>
<evidence type="ECO:0000313" key="2">
    <source>
        <dbReference type="EMBL" id="CAH7690645.1"/>
    </source>
</evidence>
<protein>
    <submittedName>
        <fullName evidence="2">Expressed protein</fullName>
    </submittedName>
</protein>
<dbReference type="Proteomes" id="UP001153365">
    <property type="component" value="Unassembled WGS sequence"/>
</dbReference>
<evidence type="ECO:0000256" key="1">
    <source>
        <dbReference type="SAM" id="MobiDB-lite"/>
    </source>
</evidence>
<dbReference type="EMBL" id="CALTRL010006354">
    <property type="protein sequence ID" value="CAH7690645.1"/>
    <property type="molecule type" value="Genomic_DNA"/>
</dbReference>
<name>A0AAV0BT66_PHAPC</name>
<keyword evidence="3" id="KW-1185">Reference proteome</keyword>
<feature type="compositionally biased region" description="Polar residues" evidence="1">
    <location>
        <begin position="180"/>
        <end position="209"/>
    </location>
</feature>
<gene>
    <name evidence="2" type="ORF">PPACK8108_LOCUS26056</name>
</gene>
<dbReference type="AlphaFoldDB" id="A0AAV0BT66"/>
<comment type="caution">
    <text evidence="2">The sequence shown here is derived from an EMBL/GenBank/DDBJ whole genome shotgun (WGS) entry which is preliminary data.</text>
</comment>